<dbReference type="Gene3D" id="3.20.20.60">
    <property type="entry name" value="Phosphoenolpyruvate-binding domains"/>
    <property type="match status" value="2"/>
</dbReference>
<keyword evidence="6" id="KW-0456">Lyase</keyword>
<organism evidence="6 7">
    <name type="scientific">Salinirubrum litoreum</name>
    <dbReference type="NCBI Taxonomy" id="1126234"/>
    <lineage>
        <taxon>Archaea</taxon>
        <taxon>Methanobacteriati</taxon>
        <taxon>Methanobacteriota</taxon>
        <taxon>Stenosarchaea group</taxon>
        <taxon>Halobacteria</taxon>
        <taxon>Halobacteriales</taxon>
        <taxon>Haloferacaceae</taxon>
        <taxon>Salinirubrum</taxon>
    </lineage>
</organism>
<dbReference type="GO" id="GO:0016829">
    <property type="term" value="F:lyase activity"/>
    <property type="evidence" value="ECO:0007669"/>
    <property type="project" value="UniProtKB-KW"/>
</dbReference>
<dbReference type="EMBL" id="JBHSKX010000001">
    <property type="protein sequence ID" value="MFC5366638.1"/>
    <property type="molecule type" value="Genomic_DNA"/>
</dbReference>
<proteinExistence type="predicted"/>
<evidence type="ECO:0000256" key="4">
    <source>
        <dbReference type="SAM" id="MobiDB-lite"/>
    </source>
</evidence>
<gene>
    <name evidence="6" type="ORF">ACFPJ5_06775</name>
</gene>
<dbReference type="RefSeq" id="WP_227228023.1">
    <property type="nucleotide sequence ID" value="NZ_JAJCVJ010000001.1"/>
</dbReference>
<dbReference type="InterPro" id="IPR015813">
    <property type="entry name" value="Pyrv/PenolPyrv_kinase-like_dom"/>
</dbReference>
<dbReference type="SUPFAM" id="SSF51621">
    <property type="entry name" value="Phosphoenolpyruvate/pyruvate domain"/>
    <property type="match status" value="1"/>
</dbReference>
<comment type="caution">
    <text evidence="6">The sequence shown here is derived from an EMBL/GenBank/DDBJ whole genome shotgun (WGS) entry which is preliminary data.</text>
</comment>
<protein>
    <submittedName>
        <fullName evidence="6">Aldolase/citrate lyase family protein</fullName>
    </submittedName>
</protein>
<dbReference type="InterPro" id="IPR040442">
    <property type="entry name" value="Pyrv_kinase-like_dom_sf"/>
</dbReference>
<comment type="cofactor">
    <cofactor evidence="1">
        <name>Mg(2+)</name>
        <dbReference type="ChEBI" id="CHEBI:18420"/>
    </cofactor>
</comment>
<keyword evidence="2" id="KW-0479">Metal-binding</keyword>
<evidence type="ECO:0000259" key="5">
    <source>
        <dbReference type="Pfam" id="PF03328"/>
    </source>
</evidence>
<dbReference type="PANTHER" id="PTHR32308">
    <property type="entry name" value="LYASE BETA SUBUNIT, PUTATIVE (AFU_ORTHOLOGUE AFUA_4G13030)-RELATED"/>
    <property type="match status" value="1"/>
</dbReference>
<feature type="domain" description="HpcH/HpaI aldolase/citrate lyase" evidence="5">
    <location>
        <begin position="32"/>
        <end position="213"/>
    </location>
</feature>
<evidence type="ECO:0000256" key="3">
    <source>
        <dbReference type="ARBA" id="ARBA00022842"/>
    </source>
</evidence>
<dbReference type="Pfam" id="PF03328">
    <property type="entry name" value="HpcH_HpaI"/>
    <property type="match status" value="1"/>
</dbReference>
<dbReference type="InterPro" id="IPR005000">
    <property type="entry name" value="Aldolase/citrate-lyase_domain"/>
</dbReference>
<evidence type="ECO:0000313" key="6">
    <source>
        <dbReference type="EMBL" id="MFC5366638.1"/>
    </source>
</evidence>
<reference evidence="6 7" key="1">
    <citation type="journal article" date="2019" name="Int. J. Syst. Evol. Microbiol.">
        <title>The Global Catalogue of Microorganisms (GCM) 10K type strain sequencing project: providing services to taxonomists for standard genome sequencing and annotation.</title>
        <authorList>
            <consortium name="The Broad Institute Genomics Platform"/>
            <consortium name="The Broad Institute Genome Sequencing Center for Infectious Disease"/>
            <person name="Wu L."/>
            <person name="Ma J."/>
        </authorList>
    </citation>
    <scope>NUCLEOTIDE SEQUENCE [LARGE SCALE GENOMIC DNA]</scope>
    <source>
        <strain evidence="6 7">CGMCC 1.12237</strain>
    </source>
</reference>
<evidence type="ECO:0000313" key="7">
    <source>
        <dbReference type="Proteomes" id="UP001596201"/>
    </source>
</evidence>
<dbReference type="AlphaFoldDB" id="A0ABD5R9K5"/>
<accession>A0ABD5R9K5</accession>
<feature type="compositionally biased region" description="Basic and acidic residues" evidence="4">
    <location>
        <begin position="165"/>
        <end position="174"/>
    </location>
</feature>
<evidence type="ECO:0000256" key="1">
    <source>
        <dbReference type="ARBA" id="ARBA00001946"/>
    </source>
</evidence>
<sequence length="372" mass="40505">MTTRLCRTFQTAPAAVPRENTAKYLDSGLDATGFAKPDWLVPDIEDGTAPDMKSEAVENVIDRLPETDFAGEVWPRVQWGYDSPAFREAGTEQIDTLVREVGDEIDGLVIPKVGRLPDVERVAEIVAESEATYGYPTGSVEIALIVETPGAKSDLREIAALGRGPDLEPSRDDSAAPETTPDDPEPTADDRLDRLAGLIFGPVDYTAELGGREIAGERPAWESLLVDLSNEASANDILSVGGPFDRLFGERAGVRFYNGDAYAEQVTREARVGLDGSWSLHPKQTVQANRIHTPSPEELARDVDRIERFQSARAEGTGAVTVDGTMIDEATYRNFANTVETVTSIHERAPAQPEELYDEALLARALDLDTGY</sequence>
<keyword evidence="7" id="KW-1185">Reference proteome</keyword>
<dbReference type="Proteomes" id="UP001596201">
    <property type="component" value="Unassembled WGS sequence"/>
</dbReference>
<feature type="region of interest" description="Disordered" evidence="4">
    <location>
        <begin position="162"/>
        <end position="189"/>
    </location>
</feature>
<keyword evidence="3" id="KW-0460">Magnesium</keyword>
<dbReference type="PANTHER" id="PTHR32308:SF10">
    <property type="entry name" value="CITRATE LYASE SUBUNIT BETA"/>
    <property type="match status" value="1"/>
</dbReference>
<evidence type="ECO:0000256" key="2">
    <source>
        <dbReference type="ARBA" id="ARBA00022723"/>
    </source>
</evidence>
<dbReference type="GO" id="GO:0046872">
    <property type="term" value="F:metal ion binding"/>
    <property type="evidence" value="ECO:0007669"/>
    <property type="project" value="UniProtKB-KW"/>
</dbReference>
<name>A0ABD5R9K5_9EURY</name>